<sequence>MYIDEDKPEYLQCSDHIWKNALPRSLTPALLPTIVQLMIVEYSMLLTNKHALTKQWHENWAKWSPEMKEDEKKIFDCAQLVTRN</sequence>
<evidence type="ECO:0000313" key="1">
    <source>
        <dbReference type="EMBL" id="CAG8800876.1"/>
    </source>
</evidence>
<name>A0ACA9RQ24_9GLOM</name>
<accession>A0ACA9RQ24</accession>
<dbReference type="EMBL" id="CAJVPW010079962">
    <property type="protein sequence ID" value="CAG8800876.1"/>
    <property type="molecule type" value="Genomic_DNA"/>
</dbReference>
<protein>
    <submittedName>
        <fullName evidence="1">13771_t:CDS:1</fullName>
    </submittedName>
</protein>
<dbReference type="Proteomes" id="UP000789366">
    <property type="component" value="Unassembled WGS sequence"/>
</dbReference>
<reference evidence="1" key="1">
    <citation type="submission" date="2021-06" db="EMBL/GenBank/DDBJ databases">
        <authorList>
            <person name="Kallberg Y."/>
            <person name="Tangrot J."/>
            <person name="Rosling A."/>
        </authorList>
    </citation>
    <scope>NUCLEOTIDE SEQUENCE</scope>
    <source>
        <strain evidence="1">28 12/20/2015</strain>
    </source>
</reference>
<keyword evidence="2" id="KW-1185">Reference proteome</keyword>
<gene>
    <name evidence="1" type="ORF">SPELUC_LOCUS18058</name>
</gene>
<comment type="caution">
    <text evidence="1">The sequence shown here is derived from an EMBL/GenBank/DDBJ whole genome shotgun (WGS) entry which is preliminary data.</text>
</comment>
<feature type="non-terminal residue" evidence="1">
    <location>
        <position position="84"/>
    </location>
</feature>
<proteinExistence type="predicted"/>
<organism evidence="1 2">
    <name type="scientific">Cetraspora pellucida</name>
    <dbReference type="NCBI Taxonomy" id="1433469"/>
    <lineage>
        <taxon>Eukaryota</taxon>
        <taxon>Fungi</taxon>
        <taxon>Fungi incertae sedis</taxon>
        <taxon>Mucoromycota</taxon>
        <taxon>Glomeromycotina</taxon>
        <taxon>Glomeromycetes</taxon>
        <taxon>Diversisporales</taxon>
        <taxon>Gigasporaceae</taxon>
        <taxon>Cetraspora</taxon>
    </lineage>
</organism>
<evidence type="ECO:0000313" key="2">
    <source>
        <dbReference type="Proteomes" id="UP000789366"/>
    </source>
</evidence>